<dbReference type="AlphaFoldDB" id="A0AA40CKJ9"/>
<evidence type="ECO:0000313" key="3">
    <source>
        <dbReference type="Proteomes" id="UP001174936"/>
    </source>
</evidence>
<evidence type="ECO:0000313" key="2">
    <source>
        <dbReference type="EMBL" id="KAK0641812.1"/>
    </source>
</evidence>
<dbReference type="Proteomes" id="UP001174936">
    <property type="component" value="Unassembled WGS sequence"/>
</dbReference>
<organism evidence="2 3">
    <name type="scientific">Cercophora newfieldiana</name>
    <dbReference type="NCBI Taxonomy" id="92897"/>
    <lineage>
        <taxon>Eukaryota</taxon>
        <taxon>Fungi</taxon>
        <taxon>Dikarya</taxon>
        <taxon>Ascomycota</taxon>
        <taxon>Pezizomycotina</taxon>
        <taxon>Sordariomycetes</taxon>
        <taxon>Sordariomycetidae</taxon>
        <taxon>Sordariales</taxon>
        <taxon>Lasiosphaeriaceae</taxon>
        <taxon>Cercophora</taxon>
    </lineage>
</organism>
<comment type="caution">
    <text evidence="2">The sequence shown here is derived from an EMBL/GenBank/DDBJ whole genome shotgun (WGS) entry which is preliminary data.</text>
</comment>
<evidence type="ECO:0000256" key="1">
    <source>
        <dbReference type="SAM" id="Phobius"/>
    </source>
</evidence>
<reference evidence="2" key="1">
    <citation type="submission" date="2023-06" db="EMBL/GenBank/DDBJ databases">
        <title>Genome-scale phylogeny and comparative genomics of the fungal order Sordariales.</title>
        <authorList>
            <consortium name="Lawrence Berkeley National Laboratory"/>
            <person name="Hensen N."/>
            <person name="Bonometti L."/>
            <person name="Westerberg I."/>
            <person name="Brannstrom I.O."/>
            <person name="Guillou S."/>
            <person name="Cros-Aarteil S."/>
            <person name="Calhoun S."/>
            <person name="Haridas S."/>
            <person name="Kuo A."/>
            <person name="Mondo S."/>
            <person name="Pangilinan J."/>
            <person name="Riley R."/>
            <person name="Labutti K."/>
            <person name="Andreopoulos B."/>
            <person name="Lipzen A."/>
            <person name="Chen C."/>
            <person name="Yanf M."/>
            <person name="Daum C."/>
            <person name="Ng V."/>
            <person name="Clum A."/>
            <person name="Steindorff A."/>
            <person name="Ohm R."/>
            <person name="Martin F."/>
            <person name="Silar P."/>
            <person name="Natvig D."/>
            <person name="Lalanne C."/>
            <person name="Gautier V."/>
            <person name="Ament-Velasquez S.L."/>
            <person name="Kruys A."/>
            <person name="Hutchinson M.I."/>
            <person name="Powell A.J."/>
            <person name="Barry K."/>
            <person name="Miller A.N."/>
            <person name="Grigoriev I.V."/>
            <person name="Debuchy R."/>
            <person name="Gladieux P."/>
            <person name="Thoren M.H."/>
            <person name="Johannesson H."/>
        </authorList>
    </citation>
    <scope>NUCLEOTIDE SEQUENCE</scope>
    <source>
        <strain evidence="2">SMH2532-1</strain>
    </source>
</reference>
<keyword evidence="1" id="KW-0472">Membrane</keyword>
<keyword evidence="1" id="KW-1133">Transmembrane helix</keyword>
<keyword evidence="3" id="KW-1185">Reference proteome</keyword>
<dbReference type="EMBL" id="JAULSV010000006">
    <property type="protein sequence ID" value="KAK0641812.1"/>
    <property type="molecule type" value="Genomic_DNA"/>
</dbReference>
<proteinExistence type="predicted"/>
<accession>A0AA40CKJ9</accession>
<protein>
    <submittedName>
        <fullName evidence="2">Uncharacterized protein</fullName>
    </submittedName>
</protein>
<feature type="transmembrane region" description="Helical" evidence="1">
    <location>
        <begin position="87"/>
        <end position="108"/>
    </location>
</feature>
<name>A0AA40CKJ9_9PEZI</name>
<sequence>MSDGKAVELWQGQMAHTYRADKATYALPGTDEMSWRDPAPDIIATIREMTFRVALAKSKPSNSSQFQETMMGTGEQTVVVAVYESHYVYLGVALGIVVLTVAAILPLFGK</sequence>
<gene>
    <name evidence="2" type="ORF">B0T16DRAFT_461841</name>
</gene>
<keyword evidence="1" id="KW-0812">Transmembrane</keyword>